<organism evidence="9 10">
    <name type="scientific">Hydromonas duriensis</name>
    <dbReference type="NCBI Taxonomy" id="1527608"/>
    <lineage>
        <taxon>Bacteria</taxon>
        <taxon>Pseudomonadati</taxon>
        <taxon>Pseudomonadota</taxon>
        <taxon>Betaproteobacteria</taxon>
        <taxon>Burkholderiales</taxon>
        <taxon>Burkholderiaceae</taxon>
        <taxon>Hydromonas</taxon>
    </lineage>
</organism>
<comment type="subcellular location">
    <subcellularLocation>
        <location evidence="1 7">Periplasm</location>
    </subcellularLocation>
</comment>
<dbReference type="InterPro" id="IPR007195">
    <property type="entry name" value="TolB_N"/>
</dbReference>
<evidence type="ECO:0000256" key="3">
    <source>
        <dbReference type="ARBA" id="ARBA00022618"/>
    </source>
</evidence>
<dbReference type="GO" id="GO:0051301">
    <property type="term" value="P:cell division"/>
    <property type="evidence" value="ECO:0007669"/>
    <property type="project" value="UniProtKB-UniRule"/>
</dbReference>
<dbReference type="HAMAP" id="MF_00671">
    <property type="entry name" value="TolB"/>
    <property type="match status" value="1"/>
</dbReference>
<dbReference type="OrthoDB" id="9802240at2"/>
<dbReference type="InterPro" id="IPR011042">
    <property type="entry name" value="6-blade_b-propeller_TolB-like"/>
</dbReference>
<evidence type="ECO:0000256" key="1">
    <source>
        <dbReference type="ARBA" id="ARBA00004418"/>
    </source>
</evidence>
<dbReference type="InterPro" id="IPR014167">
    <property type="entry name" value="Tol-Pal_TolB"/>
</dbReference>
<evidence type="ECO:0000313" key="9">
    <source>
        <dbReference type="EMBL" id="TDR33173.1"/>
    </source>
</evidence>
<comment type="function">
    <text evidence="7">Part of the Tol-Pal system, which plays a role in outer membrane invagination during cell division and is important for maintaining outer membrane integrity.</text>
</comment>
<evidence type="ECO:0000256" key="4">
    <source>
        <dbReference type="ARBA" id="ARBA00022729"/>
    </source>
</evidence>
<evidence type="ECO:0000259" key="8">
    <source>
        <dbReference type="Pfam" id="PF04052"/>
    </source>
</evidence>
<evidence type="ECO:0000313" key="10">
    <source>
        <dbReference type="Proteomes" id="UP000294480"/>
    </source>
</evidence>
<keyword evidence="10" id="KW-1185">Reference proteome</keyword>
<dbReference type="GO" id="GO:0042597">
    <property type="term" value="C:periplasmic space"/>
    <property type="evidence" value="ECO:0007669"/>
    <property type="project" value="UniProtKB-SubCell"/>
</dbReference>
<accession>A0A4R6YBZ8</accession>
<name>A0A4R6YBZ8_9BURK</name>
<dbReference type="NCBIfam" id="TIGR02800">
    <property type="entry name" value="propeller_TolB"/>
    <property type="match status" value="1"/>
</dbReference>
<evidence type="ECO:0000256" key="5">
    <source>
        <dbReference type="ARBA" id="ARBA00022764"/>
    </source>
</evidence>
<dbReference type="Proteomes" id="UP000294480">
    <property type="component" value="Unassembled WGS sequence"/>
</dbReference>
<feature type="chain" id="PRO_5021056330" description="Tol-Pal system protein TolB" evidence="7">
    <location>
        <begin position="31"/>
        <end position="435"/>
    </location>
</feature>
<evidence type="ECO:0000256" key="7">
    <source>
        <dbReference type="HAMAP-Rule" id="MF_00671"/>
    </source>
</evidence>
<comment type="subunit">
    <text evidence="7">The Tol-Pal system is composed of five core proteins: the inner membrane proteins TolA, TolQ and TolR, the periplasmic protein TolB and the outer membrane protein Pal. They form a network linking the inner and outer membranes and the peptidoglycan layer.</text>
</comment>
<dbReference type="PANTHER" id="PTHR36842">
    <property type="entry name" value="PROTEIN TOLB HOMOLOG"/>
    <property type="match status" value="1"/>
</dbReference>
<reference evidence="9 10" key="1">
    <citation type="submission" date="2019-03" db="EMBL/GenBank/DDBJ databases">
        <title>Genomic Encyclopedia of Type Strains, Phase IV (KMG-IV): sequencing the most valuable type-strain genomes for metagenomic binning, comparative biology and taxonomic classification.</title>
        <authorList>
            <person name="Goeker M."/>
        </authorList>
    </citation>
    <scope>NUCLEOTIDE SEQUENCE [LARGE SCALE GENOMIC DNA]</scope>
    <source>
        <strain evidence="9 10">DSM 102852</strain>
    </source>
</reference>
<dbReference type="Gene3D" id="3.40.50.10070">
    <property type="entry name" value="TolB, N-terminal domain"/>
    <property type="match status" value="1"/>
</dbReference>
<keyword evidence="4 7" id="KW-0732">Signal</keyword>
<dbReference type="PANTHER" id="PTHR36842:SF1">
    <property type="entry name" value="PROTEIN TOLB"/>
    <property type="match status" value="1"/>
</dbReference>
<dbReference type="Pfam" id="PF07676">
    <property type="entry name" value="PD40"/>
    <property type="match status" value="4"/>
</dbReference>
<gene>
    <name evidence="7" type="primary">tolB</name>
    <name evidence="9" type="ORF">DFR44_101226</name>
</gene>
<comment type="caution">
    <text evidence="9">The sequence shown here is derived from an EMBL/GenBank/DDBJ whole genome shotgun (WGS) entry which is preliminary data.</text>
</comment>
<dbReference type="AlphaFoldDB" id="A0A4R6YBZ8"/>
<feature type="signal peptide" evidence="7">
    <location>
        <begin position="1"/>
        <end position="30"/>
    </location>
</feature>
<sequence length="435" mass="46728" precursor="true">MNQLQRMSFLKHLIKIICLSAIFSAPSAWAQLNIDIKLVYNDKLPAVATAHFAGEGNAPVNITDVIRADLARSGRLSNAPVGGLTLGLADPVNLKQWQSQDAIAVVTGNVTPVAGGYQASLRLYDTSKGSLGDYSVTVSANGLRNAGHKMADFIYEKLLGMRGAFNTRLSYVDAADGKYRLLISDSDGDNAVAALVSKEPIISPSWSPSGKKVAYVSFENKKPVVYVHELATGQRAVISGYKGNNSAPAWSPDGQSLALALSRDGNTQIYQVSANGGNLKRLTTSQGSIIDTEPQYSPDGRFIYFTSDRGGEPQIYRMSAEGEAVEGVKRMTYKANYNTSPRISPDGNHMAFISRAAGYQVHLMDLRNGDVQNISNTSADESPSFAANGQVILYGTRVNGRKVLAASSIDGRMQQILSLPSNQVSAPAWGPFLER</sequence>
<dbReference type="Gene3D" id="2.120.10.30">
    <property type="entry name" value="TolB, C-terminal domain"/>
    <property type="match status" value="1"/>
</dbReference>
<keyword evidence="5 7" id="KW-0574">Periplasm</keyword>
<evidence type="ECO:0000256" key="2">
    <source>
        <dbReference type="ARBA" id="ARBA00009820"/>
    </source>
</evidence>
<dbReference type="RefSeq" id="WP_133618851.1">
    <property type="nucleotide sequence ID" value="NZ_SNZE01000001.1"/>
</dbReference>
<feature type="domain" description="TolB N-terminal" evidence="8">
    <location>
        <begin position="33"/>
        <end position="129"/>
    </location>
</feature>
<proteinExistence type="inferred from homology"/>
<dbReference type="GO" id="GO:0017038">
    <property type="term" value="P:protein import"/>
    <property type="evidence" value="ECO:0007669"/>
    <property type="project" value="InterPro"/>
</dbReference>
<dbReference type="Pfam" id="PF04052">
    <property type="entry name" value="TolB_N"/>
    <property type="match status" value="1"/>
</dbReference>
<dbReference type="EMBL" id="SNZE01000001">
    <property type="protein sequence ID" value="TDR33173.1"/>
    <property type="molecule type" value="Genomic_DNA"/>
</dbReference>
<evidence type="ECO:0000256" key="6">
    <source>
        <dbReference type="ARBA" id="ARBA00023306"/>
    </source>
</evidence>
<dbReference type="InterPro" id="IPR011659">
    <property type="entry name" value="WD40"/>
</dbReference>
<keyword evidence="3 7" id="KW-0132">Cell division</keyword>
<dbReference type="SUPFAM" id="SSF52964">
    <property type="entry name" value="TolB, N-terminal domain"/>
    <property type="match status" value="1"/>
</dbReference>
<comment type="similarity">
    <text evidence="2 7">Belongs to the TolB family.</text>
</comment>
<keyword evidence="6 7" id="KW-0131">Cell cycle</keyword>
<protein>
    <recommendedName>
        <fullName evidence="7">Tol-Pal system protein TolB</fullName>
    </recommendedName>
</protein>
<dbReference type="SUPFAM" id="SSF69304">
    <property type="entry name" value="Tricorn protease N-terminal domain"/>
    <property type="match status" value="1"/>
</dbReference>